<accession>A0A9P6BY94</accession>
<evidence type="ECO:0000313" key="2">
    <source>
        <dbReference type="Proteomes" id="UP000807342"/>
    </source>
</evidence>
<organism evidence="1 2">
    <name type="scientific">Macrolepiota fuliginosa MF-IS2</name>
    <dbReference type="NCBI Taxonomy" id="1400762"/>
    <lineage>
        <taxon>Eukaryota</taxon>
        <taxon>Fungi</taxon>
        <taxon>Dikarya</taxon>
        <taxon>Basidiomycota</taxon>
        <taxon>Agaricomycotina</taxon>
        <taxon>Agaricomycetes</taxon>
        <taxon>Agaricomycetidae</taxon>
        <taxon>Agaricales</taxon>
        <taxon>Agaricineae</taxon>
        <taxon>Agaricaceae</taxon>
        <taxon>Macrolepiota</taxon>
    </lineage>
</organism>
<dbReference type="AlphaFoldDB" id="A0A9P6BY94"/>
<gene>
    <name evidence="1" type="ORF">P691DRAFT_789814</name>
</gene>
<reference evidence="1" key="1">
    <citation type="submission" date="2020-11" db="EMBL/GenBank/DDBJ databases">
        <authorList>
            <consortium name="DOE Joint Genome Institute"/>
            <person name="Ahrendt S."/>
            <person name="Riley R."/>
            <person name="Andreopoulos W."/>
            <person name="Labutti K."/>
            <person name="Pangilinan J."/>
            <person name="Ruiz-Duenas F.J."/>
            <person name="Barrasa J.M."/>
            <person name="Sanchez-Garcia M."/>
            <person name="Camarero S."/>
            <person name="Miyauchi S."/>
            <person name="Serrano A."/>
            <person name="Linde D."/>
            <person name="Babiker R."/>
            <person name="Drula E."/>
            <person name="Ayuso-Fernandez I."/>
            <person name="Pacheco R."/>
            <person name="Padilla G."/>
            <person name="Ferreira P."/>
            <person name="Barriuso J."/>
            <person name="Kellner H."/>
            <person name="Castanera R."/>
            <person name="Alfaro M."/>
            <person name="Ramirez L."/>
            <person name="Pisabarro A.G."/>
            <person name="Kuo A."/>
            <person name="Tritt A."/>
            <person name="Lipzen A."/>
            <person name="He G."/>
            <person name="Yan M."/>
            <person name="Ng V."/>
            <person name="Cullen D."/>
            <person name="Martin F."/>
            <person name="Rosso M.-N."/>
            <person name="Henrissat B."/>
            <person name="Hibbett D."/>
            <person name="Martinez A.T."/>
            <person name="Grigoriev I.V."/>
        </authorList>
    </citation>
    <scope>NUCLEOTIDE SEQUENCE</scope>
    <source>
        <strain evidence="1">MF-IS2</strain>
    </source>
</reference>
<dbReference type="Proteomes" id="UP000807342">
    <property type="component" value="Unassembled WGS sequence"/>
</dbReference>
<name>A0A9P6BY94_9AGAR</name>
<sequence>MYGLSYEVLLWLGDESHGCDHIKMFNADGEEERLCKNLESISYKMDSTIVVFVRPSEPHPHAILRFSITLNGSRIGLDEQLEQLKQRIKSFGVIRFHCPVMGCESTSKAKNESDETTTTYVVAVVYFLLAFDVAVTGGHVRMYTIGSDIGGWIRLLLVDMGKPMVESSG</sequence>
<dbReference type="EMBL" id="MU151667">
    <property type="protein sequence ID" value="KAF9442270.1"/>
    <property type="molecule type" value="Genomic_DNA"/>
</dbReference>
<proteinExistence type="predicted"/>
<protein>
    <submittedName>
        <fullName evidence="1">Uncharacterized protein</fullName>
    </submittedName>
</protein>
<comment type="caution">
    <text evidence="1">The sequence shown here is derived from an EMBL/GenBank/DDBJ whole genome shotgun (WGS) entry which is preliminary data.</text>
</comment>
<keyword evidence="2" id="KW-1185">Reference proteome</keyword>
<evidence type="ECO:0000313" key="1">
    <source>
        <dbReference type="EMBL" id="KAF9442270.1"/>
    </source>
</evidence>